<feature type="transmembrane region" description="Helical" evidence="1">
    <location>
        <begin position="12"/>
        <end position="32"/>
    </location>
</feature>
<gene>
    <name evidence="2" type="ORF">DICVIV_05092</name>
</gene>
<dbReference type="AlphaFoldDB" id="A0A0D8XY76"/>
<keyword evidence="1" id="KW-0472">Membrane</keyword>
<dbReference type="EMBL" id="KN716256">
    <property type="protein sequence ID" value="KJH48767.1"/>
    <property type="molecule type" value="Genomic_DNA"/>
</dbReference>
<keyword evidence="1" id="KW-0812">Transmembrane</keyword>
<proteinExistence type="predicted"/>
<sequence>MIKQNEQYGYCCLTIIALSIAFCSAVVTFLVADHMYTGIPCHDNANTLELQNEELSWSGSDRLVVISKRVVVVRMDDGKRCYVLPSHNVQDISRKKFAIIQEPLTQAIGIHVAGQEGWAFCNSLPMYLLEESTKRQYKIVYRKKITSYMTKAGKTSQVLIKILIASP</sequence>
<name>A0A0D8XY76_DICVI</name>
<evidence type="ECO:0000313" key="2">
    <source>
        <dbReference type="EMBL" id="KJH48767.1"/>
    </source>
</evidence>
<keyword evidence="1" id="KW-1133">Transmembrane helix</keyword>
<accession>A0A0D8XY76</accession>
<keyword evidence="3" id="KW-1185">Reference proteome</keyword>
<protein>
    <submittedName>
        <fullName evidence="2">Uncharacterized protein</fullName>
    </submittedName>
</protein>
<evidence type="ECO:0000313" key="3">
    <source>
        <dbReference type="Proteomes" id="UP000053766"/>
    </source>
</evidence>
<reference evidence="3" key="2">
    <citation type="journal article" date="2016" name="Sci. Rep.">
        <title>Dictyocaulus viviparus genome, variome and transcriptome elucidate lungworm biology and support future intervention.</title>
        <authorList>
            <person name="McNulty S.N."/>
            <person name="Strube C."/>
            <person name="Rosa B.A."/>
            <person name="Martin J.C."/>
            <person name="Tyagi R."/>
            <person name="Choi Y.J."/>
            <person name="Wang Q."/>
            <person name="Hallsworth Pepin K."/>
            <person name="Zhang X."/>
            <person name="Ozersky P."/>
            <person name="Wilson R.K."/>
            <person name="Sternberg P.W."/>
            <person name="Gasser R.B."/>
            <person name="Mitreva M."/>
        </authorList>
    </citation>
    <scope>NUCLEOTIDE SEQUENCE [LARGE SCALE GENOMIC DNA]</scope>
    <source>
        <strain evidence="3">HannoverDv2000</strain>
    </source>
</reference>
<dbReference type="OrthoDB" id="5795961at2759"/>
<reference evidence="2 3" key="1">
    <citation type="submission" date="2013-11" db="EMBL/GenBank/DDBJ databases">
        <title>Draft genome of the bovine lungworm Dictyocaulus viviparus.</title>
        <authorList>
            <person name="Mitreva M."/>
        </authorList>
    </citation>
    <scope>NUCLEOTIDE SEQUENCE [LARGE SCALE GENOMIC DNA]</scope>
    <source>
        <strain evidence="2 3">HannoverDv2000</strain>
    </source>
</reference>
<organism evidence="2 3">
    <name type="scientific">Dictyocaulus viviparus</name>
    <name type="common">Bovine lungworm</name>
    <dbReference type="NCBI Taxonomy" id="29172"/>
    <lineage>
        <taxon>Eukaryota</taxon>
        <taxon>Metazoa</taxon>
        <taxon>Ecdysozoa</taxon>
        <taxon>Nematoda</taxon>
        <taxon>Chromadorea</taxon>
        <taxon>Rhabditida</taxon>
        <taxon>Rhabditina</taxon>
        <taxon>Rhabditomorpha</taxon>
        <taxon>Strongyloidea</taxon>
        <taxon>Metastrongylidae</taxon>
        <taxon>Dictyocaulus</taxon>
    </lineage>
</organism>
<dbReference type="Proteomes" id="UP000053766">
    <property type="component" value="Unassembled WGS sequence"/>
</dbReference>
<evidence type="ECO:0000256" key="1">
    <source>
        <dbReference type="SAM" id="Phobius"/>
    </source>
</evidence>